<dbReference type="GO" id="GO:0006308">
    <property type="term" value="P:DNA catabolic process"/>
    <property type="evidence" value="ECO:0007669"/>
    <property type="project" value="UniProtKB-UniRule"/>
</dbReference>
<evidence type="ECO:0000313" key="10">
    <source>
        <dbReference type="EMBL" id="QNO16160.1"/>
    </source>
</evidence>
<keyword evidence="1 5" id="KW-0963">Cytoplasm</keyword>
<dbReference type="Pfam" id="PF02601">
    <property type="entry name" value="Exonuc_VII_L"/>
    <property type="match status" value="1"/>
</dbReference>
<evidence type="ECO:0000259" key="8">
    <source>
        <dbReference type="Pfam" id="PF02601"/>
    </source>
</evidence>
<dbReference type="GO" id="GO:0008855">
    <property type="term" value="F:exodeoxyribonuclease VII activity"/>
    <property type="evidence" value="ECO:0007669"/>
    <property type="project" value="UniProtKB-UniRule"/>
</dbReference>
<feature type="coiled-coil region" evidence="7">
    <location>
        <begin position="258"/>
        <end position="300"/>
    </location>
</feature>
<dbReference type="EC" id="3.1.11.6" evidence="5"/>
<dbReference type="GO" id="GO:0009318">
    <property type="term" value="C:exodeoxyribonuclease VII complex"/>
    <property type="evidence" value="ECO:0007669"/>
    <property type="project" value="UniProtKB-UniRule"/>
</dbReference>
<dbReference type="KEGG" id="acae:HYG86_15960"/>
<dbReference type="RefSeq" id="WP_213166554.1">
    <property type="nucleotide sequence ID" value="NZ_CP058559.1"/>
</dbReference>
<comment type="catalytic activity">
    <reaction evidence="5 6">
        <text>Exonucleolytic cleavage in either 5'- to 3'- or 3'- to 5'-direction to yield nucleoside 5'-phosphates.</text>
        <dbReference type="EC" id="3.1.11.6"/>
    </reaction>
</comment>
<dbReference type="HAMAP" id="MF_00378">
    <property type="entry name" value="Exonuc_7_L"/>
    <property type="match status" value="1"/>
</dbReference>
<feature type="domain" description="OB-fold nucleic acid binding" evidence="9">
    <location>
        <begin position="6"/>
        <end position="100"/>
    </location>
</feature>
<dbReference type="NCBIfam" id="TIGR00237">
    <property type="entry name" value="xseA"/>
    <property type="match status" value="1"/>
</dbReference>
<dbReference type="EMBL" id="CP058559">
    <property type="protein sequence ID" value="QNO16160.1"/>
    <property type="molecule type" value="Genomic_DNA"/>
</dbReference>
<dbReference type="AlphaFoldDB" id="A0A7G9WBU8"/>
<dbReference type="CDD" id="cd04489">
    <property type="entry name" value="ExoVII_LU_OBF"/>
    <property type="match status" value="1"/>
</dbReference>
<comment type="subcellular location">
    <subcellularLocation>
        <location evidence="5 6">Cytoplasm</location>
    </subcellularLocation>
</comment>
<evidence type="ECO:0000256" key="7">
    <source>
        <dbReference type="SAM" id="Coils"/>
    </source>
</evidence>
<organism evidence="10 11">
    <name type="scientific">Alkalicella caledoniensis</name>
    <dbReference type="NCBI Taxonomy" id="2731377"/>
    <lineage>
        <taxon>Bacteria</taxon>
        <taxon>Bacillati</taxon>
        <taxon>Bacillota</taxon>
        <taxon>Clostridia</taxon>
        <taxon>Eubacteriales</taxon>
        <taxon>Proteinivoracaceae</taxon>
        <taxon>Alkalicella</taxon>
    </lineage>
</organism>
<comment type="similarity">
    <text evidence="5 6">Belongs to the XseA family.</text>
</comment>
<evidence type="ECO:0000259" key="9">
    <source>
        <dbReference type="Pfam" id="PF13742"/>
    </source>
</evidence>
<keyword evidence="11" id="KW-1185">Reference proteome</keyword>
<keyword evidence="2 5" id="KW-0540">Nuclease</keyword>
<dbReference type="PANTHER" id="PTHR30008:SF0">
    <property type="entry name" value="EXODEOXYRIBONUCLEASE 7 LARGE SUBUNIT"/>
    <property type="match status" value="1"/>
</dbReference>
<keyword evidence="7" id="KW-0175">Coiled coil</keyword>
<keyword evidence="4 5" id="KW-0269">Exonuclease</keyword>
<reference evidence="10 11" key="1">
    <citation type="submission" date="2020-07" db="EMBL/GenBank/DDBJ databases">
        <title>Alkalicella. sp. LB2 genome.</title>
        <authorList>
            <person name="Postec A."/>
            <person name="Quemeneur M."/>
        </authorList>
    </citation>
    <scope>NUCLEOTIDE SEQUENCE [LARGE SCALE GENOMIC DNA]</scope>
    <source>
        <strain evidence="10 11">LB2</strain>
    </source>
</reference>
<dbReference type="GO" id="GO:0005737">
    <property type="term" value="C:cytoplasm"/>
    <property type="evidence" value="ECO:0007669"/>
    <property type="project" value="UniProtKB-SubCell"/>
</dbReference>
<dbReference type="PANTHER" id="PTHR30008">
    <property type="entry name" value="EXODEOXYRIBONUCLEASE 7 LARGE SUBUNIT"/>
    <property type="match status" value="1"/>
</dbReference>
<feature type="domain" description="Exonuclease VII large subunit C-terminal" evidence="8">
    <location>
        <begin position="124"/>
        <end position="346"/>
    </location>
</feature>
<evidence type="ECO:0000256" key="6">
    <source>
        <dbReference type="RuleBase" id="RU004355"/>
    </source>
</evidence>
<sequence>MFKSPITVSDLTNTIKDTIEYNPELTDVVVKGEISNFKSHGSGHFYFTLKDKDSVIKSVMFKNANRKLNFTPRDGQQVIITGYVGVYPQGGSYQLYVSSLHPLGEGDLTQAFNELKDKLSNEGLFDPIHKKEIPKFPRKVAVITGDRSAALKDILITLENRNPSVEVVVCCSLVQGVFAKRDIVEKIQILQKRKDIDSIILARGGGSLEDLWPFNEEDVARAIFNCPIPIITGIGHETDFTIADFVADARAATPTAAAQEVVQDLKELENNLEIYRVTLKNALLNNLRQKQERLELLSSRPILKRPLSMLNTFYQNTDIIYRELVKEYRNHLFNNKEQITALENQLLGLSPNEVLKRGYALAKIQNQILKRTKQANVGDSVELILYDGKLICEITEKVGVK</sequence>
<comment type="function">
    <text evidence="5">Bidirectionally degrades single-stranded DNA into large acid-insoluble oligonucleotides, which are then degraded further into small acid-soluble oligonucleotides.</text>
</comment>
<dbReference type="InterPro" id="IPR020579">
    <property type="entry name" value="Exonuc_VII_lsu_C"/>
</dbReference>
<comment type="subunit">
    <text evidence="5">Heterooligomer composed of large and small subunits.</text>
</comment>
<evidence type="ECO:0000313" key="11">
    <source>
        <dbReference type="Proteomes" id="UP000516160"/>
    </source>
</evidence>
<dbReference type="GO" id="GO:0003676">
    <property type="term" value="F:nucleic acid binding"/>
    <property type="evidence" value="ECO:0007669"/>
    <property type="project" value="InterPro"/>
</dbReference>
<evidence type="ECO:0000256" key="4">
    <source>
        <dbReference type="ARBA" id="ARBA00022839"/>
    </source>
</evidence>
<accession>A0A7G9WBU8</accession>
<evidence type="ECO:0000256" key="5">
    <source>
        <dbReference type="HAMAP-Rule" id="MF_00378"/>
    </source>
</evidence>
<dbReference type="Proteomes" id="UP000516160">
    <property type="component" value="Chromosome"/>
</dbReference>
<name>A0A7G9WBU8_ALKCA</name>
<dbReference type="InterPro" id="IPR025824">
    <property type="entry name" value="OB-fold_nuc-bd_dom"/>
</dbReference>
<proteinExistence type="inferred from homology"/>
<keyword evidence="3 5" id="KW-0378">Hydrolase</keyword>
<protein>
    <recommendedName>
        <fullName evidence="5">Exodeoxyribonuclease 7 large subunit</fullName>
        <ecNumber evidence="5">3.1.11.6</ecNumber>
    </recommendedName>
    <alternativeName>
        <fullName evidence="5">Exodeoxyribonuclease VII large subunit</fullName>
        <shortName evidence="5">Exonuclease VII large subunit</shortName>
    </alternativeName>
</protein>
<dbReference type="Pfam" id="PF13742">
    <property type="entry name" value="tRNA_anti_2"/>
    <property type="match status" value="1"/>
</dbReference>
<evidence type="ECO:0000256" key="1">
    <source>
        <dbReference type="ARBA" id="ARBA00022490"/>
    </source>
</evidence>
<evidence type="ECO:0000256" key="3">
    <source>
        <dbReference type="ARBA" id="ARBA00022801"/>
    </source>
</evidence>
<gene>
    <name evidence="5" type="primary">xseA</name>
    <name evidence="10" type="ORF">HYG86_15960</name>
</gene>
<evidence type="ECO:0000256" key="2">
    <source>
        <dbReference type="ARBA" id="ARBA00022722"/>
    </source>
</evidence>
<dbReference type="InterPro" id="IPR003753">
    <property type="entry name" value="Exonuc_VII_L"/>
</dbReference>